<dbReference type="InterPro" id="IPR014746">
    <property type="entry name" value="Gln_synth/guanido_kin_cat_dom"/>
</dbReference>
<gene>
    <name evidence="6" type="ORF">Snoj_30110</name>
</gene>
<proteinExistence type="inferred from homology"/>
<accession>A0ABQ3SLS4</accession>
<evidence type="ECO:0000313" key="7">
    <source>
        <dbReference type="Proteomes" id="UP000613974"/>
    </source>
</evidence>
<protein>
    <recommendedName>
        <fullName evidence="5">Putative glutamate--cysteine ligase 2</fullName>
        <ecNumber evidence="5">6.3.2.2</ecNumber>
    </recommendedName>
    <alternativeName>
        <fullName evidence="5">Gamma-glutamylcysteine synthetase 2</fullName>
        <shortName evidence="5">GCS 2</shortName>
        <shortName evidence="5">Gamma-GCS 2</shortName>
    </alternativeName>
</protein>
<comment type="caution">
    <text evidence="6">The sequence shown here is derived from an EMBL/GenBank/DDBJ whole genome shotgun (WGS) entry which is preliminary data.</text>
</comment>
<dbReference type="EMBL" id="BNEC01000005">
    <property type="protein sequence ID" value="GHI69093.1"/>
    <property type="molecule type" value="Genomic_DNA"/>
</dbReference>
<dbReference type="Gene3D" id="3.30.590.20">
    <property type="match status" value="1"/>
</dbReference>
<evidence type="ECO:0000256" key="5">
    <source>
        <dbReference type="HAMAP-Rule" id="MF_01609"/>
    </source>
</evidence>
<keyword evidence="7" id="KW-1185">Reference proteome</keyword>
<dbReference type="NCBIfam" id="NF010041">
    <property type="entry name" value="PRK13517.1-1"/>
    <property type="match status" value="1"/>
</dbReference>
<comment type="function">
    <text evidence="5">ATP-dependent carboxylate-amine ligase which exhibits weak glutamate--cysteine ligase activity.</text>
</comment>
<comment type="catalytic activity">
    <reaction evidence="4 5">
        <text>L-cysteine + L-glutamate + ATP = gamma-L-glutamyl-L-cysteine + ADP + phosphate + H(+)</text>
        <dbReference type="Rhea" id="RHEA:13285"/>
        <dbReference type="ChEBI" id="CHEBI:15378"/>
        <dbReference type="ChEBI" id="CHEBI:29985"/>
        <dbReference type="ChEBI" id="CHEBI:30616"/>
        <dbReference type="ChEBI" id="CHEBI:35235"/>
        <dbReference type="ChEBI" id="CHEBI:43474"/>
        <dbReference type="ChEBI" id="CHEBI:58173"/>
        <dbReference type="ChEBI" id="CHEBI:456216"/>
        <dbReference type="EC" id="6.3.2.2"/>
    </reaction>
</comment>
<dbReference type="EC" id="6.3.2.2" evidence="5"/>
<dbReference type="GO" id="GO:0016874">
    <property type="term" value="F:ligase activity"/>
    <property type="evidence" value="ECO:0007669"/>
    <property type="project" value="UniProtKB-KW"/>
</dbReference>
<keyword evidence="2 5" id="KW-0547">Nucleotide-binding</keyword>
<dbReference type="Proteomes" id="UP000613974">
    <property type="component" value="Unassembled WGS sequence"/>
</dbReference>
<organism evidence="6 7">
    <name type="scientific">Streptomyces nojiriensis</name>
    <dbReference type="NCBI Taxonomy" id="66374"/>
    <lineage>
        <taxon>Bacteria</taxon>
        <taxon>Bacillati</taxon>
        <taxon>Actinomycetota</taxon>
        <taxon>Actinomycetes</taxon>
        <taxon>Kitasatosporales</taxon>
        <taxon>Streptomycetaceae</taxon>
        <taxon>Streptomyces</taxon>
    </lineage>
</organism>
<dbReference type="PANTHER" id="PTHR36510">
    <property type="entry name" value="GLUTAMATE--CYSTEINE LIGASE 2-RELATED"/>
    <property type="match status" value="1"/>
</dbReference>
<name>A0ABQ3SLS4_9ACTN</name>
<dbReference type="Pfam" id="PF04107">
    <property type="entry name" value="GCS2"/>
    <property type="match status" value="1"/>
</dbReference>
<evidence type="ECO:0000256" key="4">
    <source>
        <dbReference type="ARBA" id="ARBA00048819"/>
    </source>
</evidence>
<keyword evidence="3 5" id="KW-0067">ATP-binding</keyword>
<dbReference type="InterPro" id="IPR006336">
    <property type="entry name" value="GCS2"/>
</dbReference>
<keyword evidence="1 5" id="KW-0436">Ligase</keyword>
<reference evidence="7" key="1">
    <citation type="submission" date="2023-07" db="EMBL/GenBank/DDBJ databases">
        <title>Whole genome shotgun sequence of Streptomyces nojiriensis NBRC 13794.</title>
        <authorList>
            <person name="Komaki H."/>
            <person name="Tamura T."/>
        </authorList>
    </citation>
    <scope>NUCLEOTIDE SEQUENCE [LARGE SCALE GENOMIC DNA]</scope>
    <source>
        <strain evidence="7">NBRC 13794</strain>
    </source>
</reference>
<dbReference type="HAMAP" id="MF_01609">
    <property type="entry name" value="Glu_cys_ligase_2"/>
    <property type="match status" value="1"/>
</dbReference>
<dbReference type="PANTHER" id="PTHR36510:SF1">
    <property type="entry name" value="GLUTAMATE--CYSTEINE LIGASE 2-RELATED"/>
    <property type="match status" value="1"/>
</dbReference>
<evidence type="ECO:0000313" key="6">
    <source>
        <dbReference type="EMBL" id="GHI69093.1"/>
    </source>
</evidence>
<dbReference type="NCBIfam" id="TIGR02050">
    <property type="entry name" value="gshA_cyan_rel"/>
    <property type="match status" value="1"/>
</dbReference>
<dbReference type="SUPFAM" id="SSF55931">
    <property type="entry name" value="Glutamine synthetase/guanido kinase"/>
    <property type="match status" value="1"/>
</dbReference>
<dbReference type="InterPro" id="IPR011793">
    <property type="entry name" value="YbdK"/>
</dbReference>
<evidence type="ECO:0000256" key="2">
    <source>
        <dbReference type="ARBA" id="ARBA00022741"/>
    </source>
</evidence>
<evidence type="ECO:0000256" key="1">
    <source>
        <dbReference type="ARBA" id="ARBA00022598"/>
    </source>
</evidence>
<dbReference type="InterPro" id="IPR050141">
    <property type="entry name" value="GCL_type2/YbdK_subfam"/>
</dbReference>
<evidence type="ECO:0000256" key="3">
    <source>
        <dbReference type="ARBA" id="ARBA00022840"/>
    </source>
</evidence>
<comment type="similarity">
    <text evidence="5">Belongs to the glutamate--cysteine ligase type 2 family. YbdK subfamily.</text>
</comment>
<sequence length="389" mass="41085">MSSMVIAPACGTDRPQTTLLQGRPGPTVGVEEEFVLVDRLTGRPAARGPHVVQAASAVLGDQVQAEFLSAQVEVCTGPTTELSELRAELSLLRKVLGEVAASEGCLLVATGTPVIPPGSPPTVTPGERYGRMAARWPSLVGSYDGMVCGCHIHIGADGRGQALALANHMRPWLPVLQALAANSPFSLGKDSGWASRRSVEHARWPGVGPAPLLDEGGYERLADHLVKTGTLLDRRMIYWYARPSEHVPTLEIRVCDVNADLDVVLLLTALVRGLATALLLDIGDGRPPPDLPTGCLHAAHRLAARHGLAGEGLDPARGEYAPALTLTERLLVRAAPGLAATGDLELAEELFHRVRRSGGGAARQRAAYLRRGHLSDVVSDLVRATAVAG</sequence>